<keyword evidence="2 4" id="KW-1133">Transmembrane helix</keyword>
<accession>A0ABT6FJ80</accession>
<keyword evidence="3 4" id="KW-0472">Membrane</keyword>
<evidence type="ECO:0000259" key="5">
    <source>
        <dbReference type="PROSITE" id="PS50850"/>
    </source>
</evidence>
<dbReference type="PANTHER" id="PTHR11360">
    <property type="entry name" value="MONOCARBOXYLATE TRANSPORTER"/>
    <property type="match status" value="1"/>
</dbReference>
<dbReference type="Gene3D" id="1.20.1250.20">
    <property type="entry name" value="MFS general substrate transporter like domains"/>
    <property type="match status" value="2"/>
</dbReference>
<dbReference type="InterPro" id="IPR020846">
    <property type="entry name" value="MFS_dom"/>
</dbReference>
<feature type="transmembrane region" description="Helical" evidence="4">
    <location>
        <begin position="336"/>
        <end position="358"/>
    </location>
</feature>
<dbReference type="InterPro" id="IPR050327">
    <property type="entry name" value="Proton-linked_MCT"/>
</dbReference>
<reference evidence="6 7" key="1">
    <citation type="submission" date="2023-03" db="EMBL/GenBank/DDBJ databases">
        <title>Paludisphaera mucosa sp. nov. a novel planctomycete from northern fen.</title>
        <authorList>
            <person name="Ivanova A."/>
        </authorList>
    </citation>
    <scope>NUCLEOTIDE SEQUENCE [LARGE SCALE GENOMIC DNA]</scope>
    <source>
        <strain evidence="6 7">Pla2</strain>
    </source>
</reference>
<feature type="transmembrane region" description="Helical" evidence="4">
    <location>
        <begin position="310"/>
        <end position="330"/>
    </location>
</feature>
<dbReference type="PROSITE" id="PS50850">
    <property type="entry name" value="MFS"/>
    <property type="match status" value="1"/>
</dbReference>
<evidence type="ECO:0000256" key="2">
    <source>
        <dbReference type="ARBA" id="ARBA00022989"/>
    </source>
</evidence>
<organism evidence="6 7">
    <name type="scientific">Paludisphaera mucosa</name>
    <dbReference type="NCBI Taxonomy" id="3030827"/>
    <lineage>
        <taxon>Bacteria</taxon>
        <taxon>Pseudomonadati</taxon>
        <taxon>Planctomycetota</taxon>
        <taxon>Planctomycetia</taxon>
        <taxon>Isosphaerales</taxon>
        <taxon>Isosphaeraceae</taxon>
        <taxon>Paludisphaera</taxon>
    </lineage>
</organism>
<protein>
    <submittedName>
        <fullName evidence="6">MFS transporter</fullName>
    </submittedName>
</protein>
<evidence type="ECO:0000256" key="1">
    <source>
        <dbReference type="ARBA" id="ARBA00022692"/>
    </source>
</evidence>
<dbReference type="InterPro" id="IPR036259">
    <property type="entry name" value="MFS_trans_sf"/>
</dbReference>
<feature type="transmembrane region" description="Helical" evidence="4">
    <location>
        <begin position="154"/>
        <end position="172"/>
    </location>
</feature>
<keyword evidence="7" id="KW-1185">Reference proteome</keyword>
<feature type="transmembrane region" description="Helical" evidence="4">
    <location>
        <begin position="241"/>
        <end position="263"/>
    </location>
</feature>
<dbReference type="EMBL" id="JARRAG010000002">
    <property type="protein sequence ID" value="MDG3007636.1"/>
    <property type="molecule type" value="Genomic_DNA"/>
</dbReference>
<evidence type="ECO:0000313" key="7">
    <source>
        <dbReference type="Proteomes" id="UP001216907"/>
    </source>
</evidence>
<feature type="transmembrane region" description="Helical" evidence="4">
    <location>
        <begin position="12"/>
        <end position="32"/>
    </location>
</feature>
<feature type="transmembrane region" description="Helical" evidence="4">
    <location>
        <begin position="269"/>
        <end position="289"/>
    </location>
</feature>
<keyword evidence="1 4" id="KW-0812">Transmembrane</keyword>
<dbReference type="RefSeq" id="WP_277863910.1">
    <property type="nucleotide sequence ID" value="NZ_JARRAG010000002.1"/>
</dbReference>
<evidence type="ECO:0000256" key="4">
    <source>
        <dbReference type="SAM" id="Phobius"/>
    </source>
</evidence>
<sequence length="432" mass="44305">MVERASKVPPKAWGVTFAGMAVNLCLGILYAWSVWKANLVADKAHPAGSPMSGLNAGWTYLTDAQATSAYAACGMIFALTMIPGGRIQDRYGPRTGATLGGLFLASGCILAGLMKSYVGLLLGFGVLGGIGMGFGYAATTPAAVKWFGPHRRGLVAGLVVGGYGAAAIYIAPLAKTLIAAYGLSGSFIGLGVLFAVVVIVASRFLVFPPDDYLPPAAAITAKAAPTAVDWPAGRMLKTWQFYALVFLFIGSAQSGLLVIANAAPLLNATAGSLAFFAANAWILASYGGLVNAAGRVGTGFYSDGIGRANAYLINGAVSAACLFLMPRIIASGSVPLLFLAVGVAYWQYGGALALMPAFTADFFGPKNLGFNYGFVFLGWGVAFFVPQAAGYLKDATGGLDAAFTLSGALLAAAVVVSLFLKRPTLPPAAVES</sequence>
<dbReference type="Proteomes" id="UP001216907">
    <property type="component" value="Unassembled WGS sequence"/>
</dbReference>
<feature type="transmembrane region" description="Helical" evidence="4">
    <location>
        <begin position="67"/>
        <end position="84"/>
    </location>
</feature>
<name>A0ABT6FJ80_9BACT</name>
<dbReference type="PANTHER" id="PTHR11360:SF304">
    <property type="entry name" value="MFS DOMAIN-CONTAINING PROTEIN"/>
    <property type="match status" value="1"/>
</dbReference>
<evidence type="ECO:0000256" key="3">
    <source>
        <dbReference type="ARBA" id="ARBA00023136"/>
    </source>
</evidence>
<feature type="transmembrane region" description="Helical" evidence="4">
    <location>
        <begin position="370"/>
        <end position="389"/>
    </location>
</feature>
<dbReference type="SUPFAM" id="SSF103473">
    <property type="entry name" value="MFS general substrate transporter"/>
    <property type="match status" value="1"/>
</dbReference>
<feature type="transmembrane region" description="Helical" evidence="4">
    <location>
        <begin position="178"/>
        <end position="201"/>
    </location>
</feature>
<feature type="transmembrane region" description="Helical" evidence="4">
    <location>
        <begin position="401"/>
        <end position="420"/>
    </location>
</feature>
<proteinExistence type="predicted"/>
<dbReference type="InterPro" id="IPR011701">
    <property type="entry name" value="MFS"/>
</dbReference>
<dbReference type="Pfam" id="PF07690">
    <property type="entry name" value="MFS_1"/>
    <property type="match status" value="1"/>
</dbReference>
<evidence type="ECO:0000313" key="6">
    <source>
        <dbReference type="EMBL" id="MDG3007636.1"/>
    </source>
</evidence>
<feature type="domain" description="Major facilitator superfamily (MFS) profile" evidence="5">
    <location>
        <begin position="11"/>
        <end position="425"/>
    </location>
</feature>
<comment type="caution">
    <text evidence="6">The sequence shown here is derived from an EMBL/GenBank/DDBJ whole genome shotgun (WGS) entry which is preliminary data.</text>
</comment>
<feature type="transmembrane region" description="Helical" evidence="4">
    <location>
        <begin position="120"/>
        <end position="142"/>
    </location>
</feature>
<gene>
    <name evidence="6" type="ORF">PZE19_28055</name>
</gene>
<feature type="transmembrane region" description="Helical" evidence="4">
    <location>
        <begin position="96"/>
        <end position="114"/>
    </location>
</feature>